<dbReference type="InterPro" id="IPR029058">
    <property type="entry name" value="AB_hydrolase_fold"/>
</dbReference>
<dbReference type="EMBL" id="JAJNCO010000152">
    <property type="protein sequence ID" value="MCD2115200.1"/>
    <property type="molecule type" value="Genomic_DNA"/>
</dbReference>
<gene>
    <name evidence="1" type="ORF">LQ384_29475</name>
</gene>
<dbReference type="Gene3D" id="3.40.50.1820">
    <property type="entry name" value="alpha/beta hydrolase"/>
    <property type="match status" value="1"/>
</dbReference>
<sequence length="70" mass="7337">RVHIAGYSAGGQLAAWVASRPQQDTDAPAPELTVPIRSATIMAGVFDMTLAATVGKDRFVRNLLGGMPVD</sequence>
<name>A0AAW4XR79_RHORH</name>
<evidence type="ECO:0000313" key="1">
    <source>
        <dbReference type="EMBL" id="MCD2115200.1"/>
    </source>
</evidence>
<dbReference type="GO" id="GO:0016787">
    <property type="term" value="F:hydrolase activity"/>
    <property type="evidence" value="ECO:0007669"/>
    <property type="project" value="UniProtKB-KW"/>
</dbReference>
<evidence type="ECO:0000313" key="2">
    <source>
        <dbReference type="Proteomes" id="UP001198630"/>
    </source>
</evidence>
<reference evidence="1" key="1">
    <citation type="submission" date="2021-11" db="EMBL/GenBank/DDBJ databases">
        <title>Development of a sustainable strategy for remediation of hydrocarbon-contaminated territories based on the waste exchange concept.</title>
        <authorList>
            <person name="Elkin A."/>
        </authorList>
    </citation>
    <scope>NUCLEOTIDE SEQUENCE</scope>
    <source>
        <strain evidence="1">IEGM 757</strain>
    </source>
</reference>
<accession>A0AAW4XR79</accession>
<comment type="caution">
    <text evidence="1">The sequence shown here is derived from an EMBL/GenBank/DDBJ whole genome shotgun (WGS) entry which is preliminary data.</text>
</comment>
<keyword evidence="1" id="KW-0378">Hydrolase</keyword>
<proteinExistence type="predicted"/>
<dbReference type="SUPFAM" id="SSF53474">
    <property type="entry name" value="alpha/beta-Hydrolases"/>
    <property type="match status" value="1"/>
</dbReference>
<organism evidence="1 2">
    <name type="scientific">Rhodococcus rhodochrous</name>
    <dbReference type="NCBI Taxonomy" id="1829"/>
    <lineage>
        <taxon>Bacteria</taxon>
        <taxon>Bacillati</taxon>
        <taxon>Actinomycetota</taxon>
        <taxon>Actinomycetes</taxon>
        <taxon>Mycobacteriales</taxon>
        <taxon>Nocardiaceae</taxon>
        <taxon>Rhodococcus</taxon>
    </lineage>
</organism>
<dbReference type="AlphaFoldDB" id="A0AAW4XR79"/>
<feature type="non-terminal residue" evidence="1">
    <location>
        <position position="1"/>
    </location>
</feature>
<protein>
    <submittedName>
        <fullName evidence="1">Alpha/beta hydrolase</fullName>
    </submittedName>
</protein>
<feature type="non-terminal residue" evidence="1">
    <location>
        <position position="70"/>
    </location>
</feature>
<dbReference type="Proteomes" id="UP001198630">
    <property type="component" value="Unassembled WGS sequence"/>
</dbReference>